<evidence type="ECO:0000313" key="3">
    <source>
        <dbReference type="Proteomes" id="UP001237642"/>
    </source>
</evidence>
<dbReference type="Gene3D" id="3.80.10.10">
    <property type="entry name" value="Ribonuclease Inhibitor"/>
    <property type="match status" value="1"/>
</dbReference>
<feature type="region of interest" description="Disordered" evidence="1">
    <location>
        <begin position="20"/>
        <end position="83"/>
    </location>
</feature>
<comment type="caution">
    <text evidence="2">The sequence shown here is derived from an EMBL/GenBank/DDBJ whole genome shotgun (WGS) entry which is preliminary data.</text>
</comment>
<dbReference type="SUPFAM" id="SSF52047">
    <property type="entry name" value="RNI-like"/>
    <property type="match status" value="1"/>
</dbReference>
<keyword evidence="3" id="KW-1185">Reference proteome</keyword>
<dbReference type="AlphaFoldDB" id="A0AAD8HJ01"/>
<feature type="compositionally biased region" description="Low complexity" evidence="1">
    <location>
        <begin position="35"/>
        <end position="46"/>
    </location>
</feature>
<protein>
    <submittedName>
        <fullName evidence="2">Uncharacterized protein</fullName>
    </submittedName>
</protein>
<dbReference type="InterPro" id="IPR032675">
    <property type="entry name" value="LRR_dom_sf"/>
</dbReference>
<dbReference type="PANTHER" id="PTHR34145:SF28">
    <property type="entry name" value="F-BOX DOMAIN-CONTAINING PROTEIN"/>
    <property type="match status" value="1"/>
</dbReference>
<evidence type="ECO:0000256" key="1">
    <source>
        <dbReference type="SAM" id="MobiDB-lite"/>
    </source>
</evidence>
<accession>A0AAD8HJ01</accession>
<sequence>MGSSAHIHSYSAFSLVGMEGDNMEESGNSFGGDGSQSTPPRQTQSSAASTNTETVDVESSQQSFSSSQQSAESGSESSTSGPKKMRALSFKSLKSLLLGSMDIPESVIGLICCHCESLQHFTLEYCSGFTKIEILDPKSKLETLILNDCQTMILDNLFAPFALKISSLKTLSIRRKIINFFFVGSPHINNLILCRQAEVPVTPQESRNMKDRIIGSLGNVRTLQLAGWAFECFTAYRLNHQFSKLEKILLLDFNVCLKNMEGLTNLIGHADGVKKVHISINENTSGNIDSDFERVLEHFSGDDYRLPPTVAFRNSAVHIINIQGFTGTLYEMSHIKFMLAHFPRLRHLEVTPIKEMDEAQSGGYADLISDFPMLSASMEIVMGSEEHFICKNIEA</sequence>
<feature type="compositionally biased region" description="Low complexity" evidence="1">
    <location>
        <begin position="58"/>
        <end position="80"/>
    </location>
</feature>
<name>A0AAD8HJ01_9APIA</name>
<dbReference type="InterPro" id="IPR053772">
    <property type="entry name" value="At1g61320/At1g61330-like"/>
</dbReference>
<dbReference type="Proteomes" id="UP001237642">
    <property type="component" value="Unassembled WGS sequence"/>
</dbReference>
<reference evidence="2" key="1">
    <citation type="submission" date="2023-02" db="EMBL/GenBank/DDBJ databases">
        <title>Genome of toxic invasive species Heracleum sosnowskyi carries increased number of genes despite the absence of recent whole-genome duplications.</title>
        <authorList>
            <person name="Schelkunov M."/>
            <person name="Shtratnikova V."/>
            <person name="Makarenko M."/>
            <person name="Klepikova A."/>
            <person name="Omelchenko D."/>
            <person name="Novikova G."/>
            <person name="Obukhova E."/>
            <person name="Bogdanov V."/>
            <person name="Penin A."/>
            <person name="Logacheva M."/>
        </authorList>
    </citation>
    <scope>NUCLEOTIDE SEQUENCE</scope>
    <source>
        <strain evidence="2">Hsosn_3</strain>
        <tissue evidence="2">Leaf</tissue>
    </source>
</reference>
<reference evidence="2" key="2">
    <citation type="submission" date="2023-05" db="EMBL/GenBank/DDBJ databases">
        <authorList>
            <person name="Schelkunov M.I."/>
        </authorList>
    </citation>
    <scope>NUCLEOTIDE SEQUENCE</scope>
    <source>
        <strain evidence="2">Hsosn_3</strain>
        <tissue evidence="2">Leaf</tissue>
    </source>
</reference>
<organism evidence="2 3">
    <name type="scientific">Heracleum sosnowskyi</name>
    <dbReference type="NCBI Taxonomy" id="360622"/>
    <lineage>
        <taxon>Eukaryota</taxon>
        <taxon>Viridiplantae</taxon>
        <taxon>Streptophyta</taxon>
        <taxon>Embryophyta</taxon>
        <taxon>Tracheophyta</taxon>
        <taxon>Spermatophyta</taxon>
        <taxon>Magnoliopsida</taxon>
        <taxon>eudicotyledons</taxon>
        <taxon>Gunneridae</taxon>
        <taxon>Pentapetalae</taxon>
        <taxon>asterids</taxon>
        <taxon>campanulids</taxon>
        <taxon>Apiales</taxon>
        <taxon>Apiaceae</taxon>
        <taxon>Apioideae</taxon>
        <taxon>apioid superclade</taxon>
        <taxon>Tordylieae</taxon>
        <taxon>Tordyliinae</taxon>
        <taxon>Heracleum</taxon>
    </lineage>
</organism>
<dbReference type="EMBL" id="JAUIZM010000008">
    <property type="protein sequence ID" value="KAK1368004.1"/>
    <property type="molecule type" value="Genomic_DNA"/>
</dbReference>
<evidence type="ECO:0000313" key="2">
    <source>
        <dbReference type="EMBL" id="KAK1368004.1"/>
    </source>
</evidence>
<dbReference type="PANTHER" id="PTHR34145">
    <property type="entry name" value="OS02G0105600 PROTEIN"/>
    <property type="match status" value="1"/>
</dbReference>
<proteinExistence type="predicted"/>
<gene>
    <name evidence="2" type="ORF">POM88_034096</name>
</gene>